<evidence type="ECO:0000256" key="3">
    <source>
        <dbReference type="ARBA" id="ARBA00022898"/>
    </source>
</evidence>
<dbReference type="PANTHER" id="PTHR30511">
    <property type="entry name" value="ALANINE RACEMASE"/>
    <property type="match status" value="1"/>
</dbReference>
<reference evidence="9 10" key="1">
    <citation type="submission" date="2018-08" db="EMBL/GenBank/DDBJ databases">
        <title>A genome reference for cultivated species of the human gut microbiota.</title>
        <authorList>
            <person name="Zou Y."/>
            <person name="Xue W."/>
            <person name="Luo G."/>
        </authorList>
    </citation>
    <scope>NUCLEOTIDE SEQUENCE [LARGE SCALE GENOMIC DNA]</scope>
    <source>
        <strain evidence="9 10">AM44-11BH</strain>
    </source>
</reference>
<dbReference type="FunFam" id="3.20.20.10:FF:000002">
    <property type="entry name" value="Alanine racemase"/>
    <property type="match status" value="1"/>
</dbReference>
<feature type="binding site" evidence="5 7">
    <location>
        <position position="317"/>
    </location>
    <ligand>
        <name>substrate</name>
    </ligand>
</feature>
<dbReference type="EMBL" id="QSFD01000008">
    <property type="protein sequence ID" value="RHA17680.1"/>
    <property type="molecule type" value="Genomic_DNA"/>
</dbReference>
<dbReference type="RefSeq" id="WP_117970948.1">
    <property type="nucleotide sequence ID" value="NZ_CATWJF010000047.1"/>
</dbReference>
<dbReference type="AlphaFoldDB" id="A0A413R6P7"/>
<sequence length="395" mass="43995">MKDIEKYFRVYAEVNLDAIIKNIEMMREKIKPETGIVGVIKTDGYGHGAVPIAKALENECVGYAVATAWEGHNLRRHGIDKPLYILGVVPENLCDLVINEEMLPPIFTYKMAKAFSDHAVKLNKTVKFNIAVDTGMSRIGYIPSEEAVNEVVEISKLPNVEIESAFTHFAKADYVDKSFAEKQFKEYNDFIAKVEAKGVKIPIHQCANSAAMMEMPETSLTISRAGISMYGLYPSEEMDKDNMKLIPAMSIYSHVVYVKNIEKGRGVSYGQTFVADKPMTIATIPVGYGDGYPRNLSNKGYVLINGKKCNILGRVCMDQFMVDVTGMDVKEGDKVTLAGKDGSEEILIDDLATLAGTFNYEFVCDLGKRVPRVFVKDGKIVGTKDYFEDDYEVEI</sequence>
<dbReference type="NCBIfam" id="TIGR00492">
    <property type="entry name" value="alr"/>
    <property type="match status" value="1"/>
</dbReference>
<keyword evidence="10" id="KW-1185">Reference proteome</keyword>
<proteinExistence type="inferred from homology"/>
<dbReference type="InterPro" id="IPR009006">
    <property type="entry name" value="Ala_racemase/Decarboxylase_C"/>
</dbReference>
<dbReference type="Gene3D" id="2.40.37.10">
    <property type="entry name" value="Lyase, Ornithine Decarboxylase, Chain A, domain 1"/>
    <property type="match status" value="1"/>
</dbReference>
<name>A0A413R6P7_9FIRM</name>
<feature type="modified residue" description="N6-(pyridoxal phosphate)lysine" evidence="5 6">
    <location>
        <position position="41"/>
    </location>
</feature>
<dbReference type="GO" id="GO:0030632">
    <property type="term" value="P:D-alanine biosynthetic process"/>
    <property type="evidence" value="ECO:0007669"/>
    <property type="project" value="UniProtKB-UniRule"/>
</dbReference>
<evidence type="ECO:0000256" key="7">
    <source>
        <dbReference type="PIRSR" id="PIRSR600821-52"/>
    </source>
</evidence>
<keyword evidence="3 5" id="KW-0663">Pyridoxal phosphate</keyword>
<dbReference type="Proteomes" id="UP000284779">
    <property type="component" value="Unassembled WGS sequence"/>
</dbReference>
<dbReference type="GO" id="GO:0005829">
    <property type="term" value="C:cytosol"/>
    <property type="evidence" value="ECO:0007669"/>
    <property type="project" value="TreeGrafter"/>
</dbReference>
<evidence type="ECO:0000256" key="4">
    <source>
        <dbReference type="ARBA" id="ARBA00023235"/>
    </source>
</evidence>
<dbReference type="CDD" id="cd00430">
    <property type="entry name" value="PLPDE_III_AR"/>
    <property type="match status" value="1"/>
</dbReference>
<dbReference type="PRINTS" id="PR00992">
    <property type="entry name" value="ALARACEMASE"/>
</dbReference>
<dbReference type="GO" id="GO:0009252">
    <property type="term" value="P:peptidoglycan biosynthetic process"/>
    <property type="evidence" value="ECO:0007669"/>
    <property type="project" value="TreeGrafter"/>
</dbReference>
<evidence type="ECO:0000259" key="8">
    <source>
        <dbReference type="SMART" id="SM01005"/>
    </source>
</evidence>
<protein>
    <recommendedName>
        <fullName evidence="5">Alanine racemase</fullName>
        <ecNumber evidence="5">5.1.1.1</ecNumber>
    </recommendedName>
</protein>
<keyword evidence="4 5" id="KW-0413">Isomerase</keyword>
<feature type="active site" description="Proton acceptor; specific for L-alanine" evidence="5">
    <location>
        <position position="269"/>
    </location>
</feature>
<feature type="domain" description="Alanine racemase C-terminal" evidence="8">
    <location>
        <begin position="248"/>
        <end position="375"/>
    </location>
</feature>
<evidence type="ECO:0000256" key="6">
    <source>
        <dbReference type="PIRSR" id="PIRSR600821-50"/>
    </source>
</evidence>
<feature type="binding site" evidence="5 7">
    <location>
        <position position="138"/>
    </location>
    <ligand>
        <name>substrate</name>
    </ligand>
</feature>
<dbReference type="SUPFAM" id="SSF51419">
    <property type="entry name" value="PLP-binding barrel"/>
    <property type="match status" value="1"/>
</dbReference>
<comment type="pathway">
    <text evidence="5">Amino-acid biosynthesis; D-alanine biosynthesis; D-alanine from L-alanine: step 1/1.</text>
</comment>
<evidence type="ECO:0000313" key="10">
    <source>
        <dbReference type="Proteomes" id="UP000284779"/>
    </source>
</evidence>
<dbReference type="UniPathway" id="UPA00042">
    <property type="reaction ID" value="UER00497"/>
</dbReference>
<organism evidence="9 10">
    <name type="scientific">Eubacterium ventriosum</name>
    <dbReference type="NCBI Taxonomy" id="39496"/>
    <lineage>
        <taxon>Bacteria</taxon>
        <taxon>Bacillati</taxon>
        <taxon>Bacillota</taxon>
        <taxon>Clostridia</taxon>
        <taxon>Eubacteriales</taxon>
        <taxon>Eubacteriaceae</taxon>
        <taxon>Eubacterium</taxon>
    </lineage>
</organism>
<dbReference type="PANTHER" id="PTHR30511:SF0">
    <property type="entry name" value="ALANINE RACEMASE, CATABOLIC-RELATED"/>
    <property type="match status" value="1"/>
</dbReference>
<evidence type="ECO:0000256" key="1">
    <source>
        <dbReference type="ARBA" id="ARBA00000316"/>
    </source>
</evidence>
<evidence type="ECO:0000256" key="2">
    <source>
        <dbReference type="ARBA" id="ARBA00001933"/>
    </source>
</evidence>
<comment type="cofactor">
    <cofactor evidence="2 5 6">
        <name>pyridoxal 5'-phosphate</name>
        <dbReference type="ChEBI" id="CHEBI:597326"/>
    </cofactor>
</comment>
<dbReference type="GO" id="GO:0030170">
    <property type="term" value="F:pyridoxal phosphate binding"/>
    <property type="evidence" value="ECO:0007669"/>
    <property type="project" value="UniProtKB-UniRule"/>
</dbReference>
<accession>A0A413R6P7</accession>
<dbReference type="InterPro" id="IPR000821">
    <property type="entry name" value="Ala_racemase"/>
</dbReference>
<dbReference type="Pfam" id="PF00842">
    <property type="entry name" value="Ala_racemase_C"/>
    <property type="match status" value="1"/>
</dbReference>
<evidence type="ECO:0000256" key="5">
    <source>
        <dbReference type="HAMAP-Rule" id="MF_01201"/>
    </source>
</evidence>
<feature type="active site" description="Proton acceptor; specific for D-alanine" evidence="5">
    <location>
        <position position="41"/>
    </location>
</feature>
<evidence type="ECO:0000313" key="9">
    <source>
        <dbReference type="EMBL" id="RHA17680.1"/>
    </source>
</evidence>
<dbReference type="HAMAP" id="MF_01201">
    <property type="entry name" value="Ala_racemase"/>
    <property type="match status" value="1"/>
</dbReference>
<dbReference type="FunFam" id="2.40.37.10:FF:000006">
    <property type="entry name" value="Alanine racemase"/>
    <property type="match status" value="1"/>
</dbReference>
<comment type="catalytic activity">
    <reaction evidence="1 5">
        <text>L-alanine = D-alanine</text>
        <dbReference type="Rhea" id="RHEA:20249"/>
        <dbReference type="ChEBI" id="CHEBI:57416"/>
        <dbReference type="ChEBI" id="CHEBI:57972"/>
        <dbReference type="EC" id="5.1.1.1"/>
    </reaction>
</comment>
<dbReference type="Pfam" id="PF01168">
    <property type="entry name" value="Ala_racemase_N"/>
    <property type="match status" value="1"/>
</dbReference>
<dbReference type="InterPro" id="IPR011079">
    <property type="entry name" value="Ala_racemase_C"/>
</dbReference>
<dbReference type="SMART" id="SM01005">
    <property type="entry name" value="Ala_racemase_C"/>
    <property type="match status" value="1"/>
</dbReference>
<comment type="similarity">
    <text evidence="5">Belongs to the alanine racemase family.</text>
</comment>
<gene>
    <name evidence="9" type="primary">alr</name>
    <name evidence="9" type="ORF">DW944_08590</name>
</gene>
<dbReference type="EC" id="5.1.1.1" evidence="5"/>
<dbReference type="SUPFAM" id="SSF50621">
    <property type="entry name" value="Alanine racemase C-terminal domain-like"/>
    <property type="match status" value="1"/>
</dbReference>
<comment type="function">
    <text evidence="5">Catalyzes the interconversion of L-alanine and D-alanine. May also act on other amino acids.</text>
</comment>
<comment type="caution">
    <text evidence="9">The sequence shown here is derived from an EMBL/GenBank/DDBJ whole genome shotgun (WGS) entry which is preliminary data.</text>
</comment>
<dbReference type="GO" id="GO:0008784">
    <property type="term" value="F:alanine racemase activity"/>
    <property type="evidence" value="ECO:0007669"/>
    <property type="project" value="UniProtKB-UniRule"/>
</dbReference>
<dbReference type="InterPro" id="IPR001608">
    <property type="entry name" value="Ala_racemase_N"/>
</dbReference>
<dbReference type="InterPro" id="IPR029066">
    <property type="entry name" value="PLP-binding_barrel"/>
</dbReference>
<dbReference type="Gene3D" id="3.20.20.10">
    <property type="entry name" value="Alanine racemase"/>
    <property type="match status" value="1"/>
</dbReference>